<name>A0ABQ0AD34_9GAMM</name>
<accession>A0ABQ0AD34</accession>
<proteinExistence type="predicted"/>
<evidence type="ECO:0000313" key="2">
    <source>
        <dbReference type="Proteomes" id="UP001465153"/>
    </source>
</evidence>
<sequence>MNKNNNPPKEGTPEFEQWLETQAQELSSEIFGKDHKPAECENGSVLVGNIENLEKTDAELFPDELEEYTPEERRKLIKLHKNSDNT</sequence>
<dbReference type="Proteomes" id="UP001465153">
    <property type="component" value="Unassembled WGS sequence"/>
</dbReference>
<organism evidence="1 2">
    <name type="scientific">Sessilibacter corallicola</name>
    <dbReference type="NCBI Taxonomy" id="2904075"/>
    <lineage>
        <taxon>Bacteria</taxon>
        <taxon>Pseudomonadati</taxon>
        <taxon>Pseudomonadota</taxon>
        <taxon>Gammaproteobacteria</taxon>
        <taxon>Cellvibrionales</taxon>
        <taxon>Cellvibrionaceae</taxon>
        <taxon>Sessilibacter</taxon>
    </lineage>
</organism>
<protein>
    <submittedName>
        <fullName evidence="1">Uncharacterized protein</fullName>
    </submittedName>
</protein>
<comment type="caution">
    <text evidence="1">The sequence shown here is derived from an EMBL/GenBank/DDBJ whole genome shotgun (WGS) entry which is preliminary data.</text>
</comment>
<dbReference type="EMBL" id="BAABWN010000013">
    <property type="protein sequence ID" value="GAA6169556.1"/>
    <property type="molecule type" value="Genomic_DNA"/>
</dbReference>
<reference evidence="1 2" key="1">
    <citation type="submission" date="2024-04" db="EMBL/GenBank/DDBJ databases">
        <title>Draft genome sequence of Sessilibacter corallicola NBRC 116591.</title>
        <authorList>
            <person name="Miyakawa T."/>
            <person name="Kusuya Y."/>
            <person name="Miura T."/>
        </authorList>
    </citation>
    <scope>NUCLEOTIDE SEQUENCE [LARGE SCALE GENOMIC DNA]</scope>
    <source>
        <strain evidence="1 2">KU-00831-HH</strain>
    </source>
</reference>
<gene>
    <name evidence="1" type="ORF">NBRC116591_33670</name>
</gene>
<dbReference type="RefSeq" id="WP_353304057.1">
    <property type="nucleotide sequence ID" value="NZ_BAABWN010000013.1"/>
</dbReference>
<keyword evidence="2" id="KW-1185">Reference proteome</keyword>
<evidence type="ECO:0000313" key="1">
    <source>
        <dbReference type="EMBL" id="GAA6169556.1"/>
    </source>
</evidence>